<dbReference type="OrthoDB" id="9046662at2759"/>
<keyword evidence="4" id="KW-0807">Transducer</keyword>
<dbReference type="GO" id="GO:0042923">
    <property type="term" value="F:neuropeptide binding"/>
    <property type="evidence" value="ECO:0007669"/>
    <property type="project" value="TreeGrafter"/>
</dbReference>
<keyword evidence="7" id="KW-1185">Reference proteome</keyword>
<evidence type="ECO:0000313" key="6">
    <source>
        <dbReference type="EMBL" id="VDK43087.1"/>
    </source>
</evidence>
<evidence type="ECO:0000313" key="8">
    <source>
        <dbReference type="WBParaSite" id="ASIM_0001094301-mRNA-1"/>
    </source>
</evidence>
<keyword evidence="5" id="KW-0472">Membrane</keyword>
<evidence type="ECO:0000256" key="1">
    <source>
        <dbReference type="ARBA" id="ARBA00004141"/>
    </source>
</evidence>
<dbReference type="Proteomes" id="UP000267096">
    <property type="component" value="Unassembled WGS sequence"/>
</dbReference>
<feature type="transmembrane region" description="Helical" evidence="5">
    <location>
        <begin position="142"/>
        <end position="163"/>
    </location>
</feature>
<comment type="subcellular location">
    <subcellularLocation>
        <location evidence="1">Membrane</location>
        <topology evidence="1">Multi-pass membrane protein</topology>
    </subcellularLocation>
</comment>
<feature type="transmembrane region" description="Helical" evidence="5">
    <location>
        <begin position="51"/>
        <end position="71"/>
    </location>
</feature>
<keyword evidence="2" id="KW-0297">G-protein coupled receptor</keyword>
<evidence type="ECO:0000256" key="2">
    <source>
        <dbReference type="ARBA" id="ARBA00023040"/>
    </source>
</evidence>
<organism evidence="8">
    <name type="scientific">Anisakis simplex</name>
    <name type="common">Herring worm</name>
    <dbReference type="NCBI Taxonomy" id="6269"/>
    <lineage>
        <taxon>Eukaryota</taxon>
        <taxon>Metazoa</taxon>
        <taxon>Ecdysozoa</taxon>
        <taxon>Nematoda</taxon>
        <taxon>Chromadorea</taxon>
        <taxon>Rhabditida</taxon>
        <taxon>Spirurina</taxon>
        <taxon>Ascaridomorpha</taxon>
        <taxon>Ascaridoidea</taxon>
        <taxon>Anisakidae</taxon>
        <taxon>Anisakis</taxon>
        <taxon>Anisakis simplex complex</taxon>
    </lineage>
</organism>
<reference evidence="8" key="1">
    <citation type="submission" date="2017-02" db="UniProtKB">
        <authorList>
            <consortium name="WormBaseParasite"/>
        </authorList>
    </citation>
    <scope>IDENTIFICATION</scope>
</reference>
<dbReference type="GO" id="GO:0005886">
    <property type="term" value="C:plasma membrane"/>
    <property type="evidence" value="ECO:0007669"/>
    <property type="project" value="TreeGrafter"/>
</dbReference>
<keyword evidence="5" id="KW-0812">Transmembrane</keyword>
<keyword evidence="5" id="KW-1133">Transmembrane helix</keyword>
<accession>A0A0M3JSI5</accession>
<gene>
    <name evidence="6" type="ORF">ASIM_LOCUS10501</name>
</gene>
<protein>
    <submittedName>
        <fullName evidence="8">G_PROTEIN_RECEP_F1_2 domain-containing protein</fullName>
    </submittedName>
</protein>
<dbReference type="PANTHER" id="PTHR24235:SF13">
    <property type="entry name" value="G-PROTEIN COUPLED RECEPTORS FAMILY 1 PROFILE DOMAIN-CONTAINING PROTEIN"/>
    <property type="match status" value="1"/>
</dbReference>
<sequence length="256" mass="29521">MENSSESYDMSCVDSSLDIALEFKIGELFELITAVSLWSTPLSYYRTVWEFGRFMCYAVYAVQMILCGNMARRTSRSFTLRTNSAYGSECSTTSYNIVLSLANRMHPQTANRTASDDAFCEHNFSRLRYAADIRRKQRLQTLLLVMVIIFGVSSFPLDLFNVIQGMSHNIRNDSFDLVKLKIFICFKHSPKNSLHTLTDMELAYRTELISQEIKQVIFLVTHWVAMVGTLCNPLVYAWWSDNFRRDTQVVDHCSVN</sequence>
<evidence type="ECO:0000256" key="4">
    <source>
        <dbReference type="ARBA" id="ARBA00023224"/>
    </source>
</evidence>
<evidence type="ECO:0000256" key="5">
    <source>
        <dbReference type="SAM" id="Phobius"/>
    </source>
</evidence>
<dbReference type="EMBL" id="UYRR01031002">
    <property type="protein sequence ID" value="VDK43087.1"/>
    <property type="molecule type" value="Genomic_DNA"/>
</dbReference>
<dbReference type="GO" id="GO:0008188">
    <property type="term" value="F:neuropeptide receptor activity"/>
    <property type="evidence" value="ECO:0007669"/>
    <property type="project" value="TreeGrafter"/>
</dbReference>
<proteinExistence type="predicted"/>
<dbReference type="PANTHER" id="PTHR24235">
    <property type="entry name" value="NEUROPEPTIDE Y RECEPTOR"/>
    <property type="match status" value="1"/>
</dbReference>
<dbReference type="AlphaFoldDB" id="A0A0M3JSI5"/>
<feature type="transmembrane region" description="Helical" evidence="5">
    <location>
        <begin position="216"/>
        <end position="239"/>
    </location>
</feature>
<dbReference type="SUPFAM" id="SSF81321">
    <property type="entry name" value="Family A G protein-coupled receptor-like"/>
    <property type="match status" value="1"/>
</dbReference>
<dbReference type="Gene3D" id="1.20.1070.10">
    <property type="entry name" value="Rhodopsin 7-helix transmembrane proteins"/>
    <property type="match status" value="1"/>
</dbReference>
<evidence type="ECO:0000313" key="7">
    <source>
        <dbReference type="Proteomes" id="UP000267096"/>
    </source>
</evidence>
<reference evidence="6 7" key="2">
    <citation type="submission" date="2018-11" db="EMBL/GenBank/DDBJ databases">
        <authorList>
            <consortium name="Pathogen Informatics"/>
        </authorList>
    </citation>
    <scope>NUCLEOTIDE SEQUENCE [LARGE SCALE GENOMIC DNA]</scope>
</reference>
<dbReference type="WBParaSite" id="ASIM_0001094301-mRNA-1">
    <property type="protein sequence ID" value="ASIM_0001094301-mRNA-1"/>
    <property type="gene ID" value="ASIM_0001094301"/>
</dbReference>
<keyword evidence="3" id="KW-0675">Receptor</keyword>
<name>A0A0M3JSI5_ANISI</name>
<dbReference type="GO" id="GO:0043005">
    <property type="term" value="C:neuron projection"/>
    <property type="evidence" value="ECO:0007669"/>
    <property type="project" value="TreeGrafter"/>
</dbReference>
<evidence type="ECO:0000256" key="3">
    <source>
        <dbReference type="ARBA" id="ARBA00023170"/>
    </source>
</evidence>